<feature type="transmembrane region" description="Helical" evidence="7">
    <location>
        <begin position="90"/>
        <end position="111"/>
    </location>
</feature>
<dbReference type="InterPro" id="IPR017900">
    <property type="entry name" value="4Fe4S_Fe_S_CS"/>
</dbReference>
<dbReference type="InterPro" id="IPR013783">
    <property type="entry name" value="Ig-like_fold"/>
</dbReference>
<evidence type="ECO:0000256" key="2">
    <source>
        <dbReference type="ARBA" id="ARBA00022485"/>
    </source>
</evidence>
<dbReference type="Gene3D" id="1.10.1060.10">
    <property type="entry name" value="Alpha-helical ferredoxin"/>
    <property type="match status" value="1"/>
</dbReference>
<dbReference type="SUPFAM" id="SSF54862">
    <property type="entry name" value="4Fe-4S ferredoxins"/>
    <property type="match status" value="1"/>
</dbReference>
<evidence type="ECO:0000256" key="3">
    <source>
        <dbReference type="ARBA" id="ARBA00022723"/>
    </source>
</evidence>
<feature type="domain" description="4Fe-4S ferredoxin-type" evidence="8">
    <location>
        <begin position="263"/>
        <end position="292"/>
    </location>
</feature>
<evidence type="ECO:0000256" key="5">
    <source>
        <dbReference type="ARBA" id="ARBA00023004"/>
    </source>
</evidence>
<dbReference type="GO" id="GO:0046872">
    <property type="term" value="F:metal ion binding"/>
    <property type="evidence" value="ECO:0007669"/>
    <property type="project" value="UniProtKB-KW"/>
</dbReference>
<keyword evidence="6" id="KW-0411">Iron-sulfur</keyword>
<protein>
    <submittedName>
        <fullName evidence="9">Cytochrome c oxidase accessory protein FixG</fullName>
    </submittedName>
</protein>
<dbReference type="RefSeq" id="WP_179635338.1">
    <property type="nucleotide sequence ID" value="NZ_JACCFH010000001.1"/>
</dbReference>
<keyword evidence="1" id="KW-0813">Transport</keyword>
<dbReference type="PANTHER" id="PTHR30176">
    <property type="entry name" value="FERREDOXIN-TYPE PROTEIN NAPH"/>
    <property type="match status" value="1"/>
</dbReference>
<dbReference type="Pfam" id="PF13746">
    <property type="entry name" value="Fer4_18"/>
    <property type="match status" value="1"/>
</dbReference>
<dbReference type="PANTHER" id="PTHR30176:SF3">
    <property type="entry name" value="FERREDOXIN-TYPE PROTEIN NAPH"/>
    <property type="match status" value="1"/>
</dbReference>
<evidence type="ECO:0000259" key="8">
    <source>
        <dbReference type="PROSITE" id="PS51379"/>
    </source>
</evidence>
<gene>
    <name evidence="9" type="ORF">BDD16_003718</name>
</gene>
<accession>A0A7Y9R047</accession>
<sequence>MNTDATTPSTSTSGTAPARVVIPIHPAAQRLHPRASRGRFTRLRHVFVLLTQAFFLGIPWLQIDGRQALLFYLEKQRFDVFGLVLWPQDLVYLTGLLVASALLLFLATALAGRVWCGFSCPQTVYTEIFLWIERRFEGDRTARLRLDRAPWHTTKLLRRGGKHLAWMAFALWTGFTFTGYFTPIRELAASIPAGTVGPWDLFWTGFYTLATYGNAGWLREQVCLHMCPYARFQGSMMDPRSLVVGYDAGRGEPRRQRATARQDAPRESAPGACIDCTLCVQVCPVGIDIRNGLQYECIGCGVCIDACDQVMDQIHQPRGLIRFSDRDGTGASAGRWSRLLRPRVAVYGALLGLAVAAMGGGLLQRAPLRFDILRDRGVMARPVEDGTVENVYRLQLMNATGAPLQGRLAVQDRLGGTLLVDPVDTVALAAADTGAMVVRVRLPAERALAEAGHTLPVDFVIEVAQADGRRRSVRESSTFIVPR</sequence>
<dbReference type="InterPro" id="IPR014116">
    <property type="entry name" value="Cyt_c_oxidase_cbb3_FixG"/>
</dbReference>
<reference evidence="9 10" key="1">
    <citation type="submission" date="2020-07" db="EMBL/GenBank/DDBJ databases">
        <title>Genomic Encyclopedia of Archaeal and Bacterial Type Strains, Phase II (KMG-II): from individual species to whole genera.</title>
        <authorList>
            <person name="Goeker M."/>
        </authorList>
    </citation>
    <scope>NUCLEOTIDE SEQUENCE [LARGE SCALE GENOMIC DNA]</scope>
    <source>
        <strain evidence="9 10">DSM 21226</strain>
    </source>
</reference>
<dbReference type="NCBIfam" id="TIGR02745">
    <property type="entry name" value="ccoG_rdxA_fixG"/>
    <property type="match status" value="1"/>
</dbReference>
<evidence type="ECO:0000256" key="1">
    <source>
        <dbReference type="ARBA" id="ARBA00022448"/>
    </source>
</evidence>
<dbReference type="InterPro" id="IPR032879">
    <property type="entry name" value="FixG_C"/>
</dbReference>
<keyword evidence="7" id="KW-0472">Membrane</keyword>
<evidence type="ECO:0000256" key="4">
    <source>
        <dbReference type="ARBA" id="ARBA00022982"/>
    </source>
</evidence>
<dbReference type="InterPro" id="IPR051684">
    <property type="entry name" value="Electron_Trans/Redox"/>
</dbReference>
<dbReference type="PROSITE" id="PS51379">
    <property type="entry name" value="4FE4S_FER_2"/>
    <property type="match status" value="1"/>
</dbReference>
<dbReference type="GO" id="GO:0051539">
    <property type="term" value="F:4 iron, 4 sulfur cluster binding"/>
    <property type="evidence" value="ECO:0007669"/>
    <property type="project" value="UniProtKB-KW"/>
</dbReference>
<keyword evidence="5" id="KW-0408">Iron</keyword>
<dbReference type="Proteomes" id="UP000518288">
    <property type="component" value="Unassembled WGS sequence"/>
</dbReference>
<dbReference type="Gene3D" id="2.60.40.10">
    <property type="entry name" value="Immunoglobulins"/>
    <property type="match status" value="1"/>
</dbReference>
<feature type="transmembrane region" description="Helical" evidence="7">
    <location>
        <begin position="201"/>
        <end position="218"/>
    </location>
</feature>
<keyword evidence="3" id="KW-0479">Metal-binding</keyword>
<dbReference type="Pfam" id="PF11614">
    <property type="entry name" value="FixG_C"/>
    <property type="match status" value="1"/>
</dbReference>
<dbReference type="InterPro" id="IPR017896">
    <property type="entry name" value="4Fe4S_Fe-S-bd"/>
</dbReference>
<feature type="transmembrane region" description="Helical" evidence="7">
    <location>
        <begin position="46"/>
        <end position="63"/>
    </location>
</feature>
<keyword evidence="7" id="KW-0812">Transmembrane</keyword>
<dbReference type="InterPro" id="IPR009051">
    <property type="entry name" value="Helical_ferredxn"/>
</dbReference>
<dbReference type="EMBL" id="JACCFH010000001">
    <property type="protein sequence ID" value="NYG34732.1"/>
    <property type="molecule type" value="Genomic_DNA"/>
</dbReference>
<dbReference type="GO" id="GO:0005886">
    <property type="term" value="C:plasma membrane"/>
    <property type="evidence" value="ECO:0007669"/>
    <property type="project" value="TreeGrafter"/>
</dbReference>
<evidence type="ECO:0000313" key="10">
    <source>
        <dbReference type="Proteomes" id="UP000518288"/>
    </source>
</evidence>
<keyword evidence="2" id="KW-0004">4Fe-4S</keyword>
<name>A0A7Y9R047_9BURK</name>
<keyword evidence="4" id="KW-0249">Electron transport</keyword>
<evidence type="ECO:0000256" key="7">
    <source>
        <dbReference type="SAM" id="Phobius"/>
    </source>
</evidence>
<comment type="caution">
    <text evidence="9">The sequence shown here is derived from an EMBL/GenBank/DDBJ whole genome shotgun (WGS) entry which is preliminary data.</text>
</comment>
<proteinExistence type="predicted"/>
<feature type="transmembrane region" description="Helical" evidence="7">
    <location>
        <begin position="344"/>
        <end position="363"/>
    </location>
</feature>
<keyword evidence="10" id="KW-1185">Reference proteome</keyword>
<organism evidence="9 10">
    <name type="scientific">Sphaerotilus montanus</name>
    <dbReference type="NCBI Taxonomy" id="522889"/>
    <lineage>
        <taxon>Bacteria</taxon>
        <taxon>Pseudomonadati</taxon>
        <taxon>Pseudomonadota</taxon>
        <taxon>Betaproteobacteria</taxon>
        <taxon>Burkholderiales</taxon>
        <taxon>Sphaerotilaceae</taxon>
        <taxon>Sphaerotilus</taxon>
    </lineage>
</organism>
<feature type="transmembrane region" description="Helical" evidence="7">
    <location>
        <begin position="164"/>
        <end position="181"/>
    </location>
</feature>
<evidence type="ECO:0000256" key="6">
    <source>
        <dbReference type="ARBA" id="ARBA00023014"/>
    </source>
</evidence>
<evidence type="ECO:0000313" key="9">
    <source>
        <dbReference type="EMBL" id="NYG34732.1"/>
    </source>
</evidence>
<dbReference type="Pfam" id="PF12801">
    <property type="entry name" value="Fer4_5"/>
    <property type="match status" value="1"/>
</dbReference>
<dbReference type="AlphaFoldDB" id="A0A7Y9R047"/>
<keyword evidence="7" id="KW-1133">Transmembrane helix</keyword>
<dbReference type="PROSITE" id="PS00198">
    <property type="entry name" value="4FE4S_FER_1"/>
    <property type="match status" value="1"/>
</dbReference>